<dbReference type="Proteomes" id="UP000245695">
    <property type="component" value="Chromosome 1"/>
</dbReference>
<comment type="cofactor">
    <cofactor evidence="2">
        <name>a divalent metal cation</name>
        <dbReference type="ChEBI" id="CHEBI:60240"/>
    </cofactor>
</comment>
<dbReference type="GO" id="GO:0046872">
    <property type="term" value="F:metal ion binding"/>
    <property type="evidence" value="ECO:0007669"/>
    <property type="project" value="UniProtKB-KW"/>
</dbReference>
<dbReference type="EMBL" id="LN650648">
    <property type="protein sequence ID" value="CEI74137.1"/>
    <property type="molecule type" value="Genomic_DNA"/>
</dbReference>
<dbReference type="Gene3D" id="3.60.21.10">
    <property type="match status" value="1"/>
</dbReference>
<keyword evidence="2" id="KW-0479">Metal-binding</keyword>
<gene>
    <name evidence="4" type="ORF">FRIFI_2616</name>
</gene>
<dbReference type="PANTHER" id="PTHR11124">
    <property type="entry name" value="VACUOLAR SORTING PROTEIN VPS29"/>
    <property type="match status" value="1"/>
</dbReference>
<dbReference type="InterPro" id="IPR000979">
    <property type="entry name" value="Phosphodiesterase_MJ0936/Vps29"/>
</dbReference>
<dbReference type="GO" id="GO:0016787">
    <property type="term" value="F:hydrolase activity"/>
    <property type="evidence" value="ECO:0007669"/>
    <property type="project" value="UniProtKB-UniRule"/>
</dbReference>
<protein>
    <recommendedName>
        <fullName evidence="2">Phosphoesterase</fullName>
        <ecNumber evidence="2">3.1.4.-</ecNumber>
    </recommendedName>
</protein>
<evidence type="ECO:0000313" key="4">
    <source>
        <dbReference type="EMBL" id="CEI74137.1"/>
    </source>
</evidence>
<reference evidence="4 5" key="1">
    <citation type="submission" date="2014-09" db="EMBL/GenBank/DDBJ databases">
        <authorList>
            <person name="Hornung B.V."/>
        </authorList>
    </citation>
    <scope>NUCLEOTIDE SEQUENCE [LARGE SCALE GENOMIC DNA]</scope>
    <source>
        <strain evidence="4 5">FRIFI</strain>
    </source>
</reference>
<evidence type="ECO:0000259" key="3">
    <source>
        <dbReference type="Pfam" id="PF12850"/>
    </source>
</evidence>
<evidence type="ECO:0000313" key="5">
    <source>
        <dbReference type="Proteomes" id="UP000245695"/>
    </source>
</evidence>
<dbReference type="NCBIfam" id="TIGR00040">
    <property type="entry name" value="yfcE"/>
    <property type="match status" value="1"/>
</dbReference>
<dbReference type="InterPro" id="IPR024654">
    <property type="entry name" value="Calcineurin-like_PHP_lpxH"/>
</dbReference>
<proteinExistence type="inferred from homology"/>
<dbReference type="RefSeq" id="WP_166506073.1">
    <property type="nucleotide sequence ID" value="NZ_LN650648.1"/>
</dbReference>
<comment type="similarity">
    <text evidence="1 2">Belongs to the metallophosphoesterase superfamily. YfcE family.</text>
</comment>
<dbReference type="InterPro" id="IPR029052">
    <property type="entry name" value="Metallo-depent_PP-like"/>
</dbReference>
<dbReference type="KEGG" id="rhom:FRIFI_2616"/>
<sequence>MIVGVISDTHGLLRKEVLANLKNCNLIIHAGDIGNIKLLRDLENIAKVKAVRGNCDKDIESLDIKEKEILNVLGKKIYLIHNIKDKDIDLKNQDFDIVIYGHSHKLSITKERNTIYINPGSVGPKRFKLPTTMVKLYIDSNEEVLNIIDNELIKFEDIYVEIINI</sequence>
<evidence type="ECO:0000256" key="1">
    <source>
        <dbReference type="ARBA" id="ARBA00008950"/>
    </source>
</evidence>
<organism evidence="4 5">
    <name type="scientific">Romboutsia hominis</name>
    <dbReference type="NCBI Taxonomy" id="1507512"/>
    <lineage>
        <taxon>Bacteria</taxon>
        <taxon>Bacillati</taxon>
        <taxon>Bacillota</taxon>
        <taxon>Clostridia</taxon>
        <taxon>Peptostreptococcales</taxon>
        <taxon>Peptostreptococcaceae</taxon>
        <taxon>Romboutsia</taxon>
    </lineage>
</organism>
<accession>A0A2P2BUX0</accession>
<feature type="domain" description="Calcineurin-like phosphoesterase" evidence="3">
    <location>
        <begin position="1"/>
        <end position="140"/>
    </location>
</feature>
<dbReference type="SUPFAM" id="SSF56300">
    <property type="entry name" value="Metallo-dependent phosphatases"/>
    <property type="match status" value="1"/>
</dbReference>
<evidence type="ECO:0000256" key="2">
    <source>
        <dbReference type="RuleBase" id="RU362039"/>
    </source>
</evidence>
<keyword evidence="5" id="KW-1185">Reference proteome</keyword>
<dbReference type="AlphaFoldDB" id="A0A2P2BUX0"/>
<dbReference type="EC" id="3.1.4.-" evidence="2"/>
<name>A0A2P2BUX0_9FIRM</name>
<dbReference type="Pfam" id="PF12850">
    <property type="entry name" value="Metallophos_2"/>
    <property type="match status" value="1"/>
</dbReference>